<evidence type="ECO:0000313" key="2">
    <source>
        <dbReference type="Proteomes" id="UP001352852"/>
    </source>
</evidence>
<protein>
    <submittedName>
        <fullName evidence="1">Uncharacterized protein</fullName>
    </submittedName>
</protein>
<reference evidence="1 2" key="1">
    <citation type="submission" date="2021-06" db="EMBL/GenBank/DDBJ databases">
        <authorList>
            <person name="Palmer J.M."/>
        </authorList>
    </citation>
    <scope>NUCLEOTIDE SEQUENCE [LARGE SCALE GENOMIC DNA]</scope>
    <source>
        <strain evidence="1 2">CL_MEX2019</strain>
        <tissue evidence="1">Muscle</tissue>
    </source>
</reference>
<sequence>MSRGPEAAGAANHQLVYLSLVRINTENQNVSVVNSTFWIRTNKEDYTCSDKEGVKGLGEFPLHCRVSLSLKSSHPYHLPT</sequence>
<dbReference type="EMBL" id="JAHUTJ010026863">
    <property type="protein sequence ID" value="MED6275039.1"/>
    <property type="molecule type" value="Genomic_DNA"/>
</dbReference>
<name>A0ABU7DL94_9TELE</name>
<dbReference type="Proteomes" id="UP001352852">
    <property type="component" value="Unassembled WGS sequence"/>
</dbReference>
<organism evidence="1 2">
    <name type="scientific">Characodon lateralis</name>
    <dbReference type="NCBI Taxonomy" id="208331"/>
    <lineage>
        <taxon>Eukaryota</taxon>
        <taxon>Metazoa</taxon>
        <taxon>Chordata</taxon>
        <taxon>Craniata</taxon>
        <taxon>Vertebrata</taxon>
        <taxon>Euteleostomi</taxon>
        <taxon>Actinopterygii</taxon>
        <taxon>Neopterygii</taxon>
        <taxon>Teleostei</taxon>
        <taxon>Neoteleostei</taxon>
        <taxon>Acanthomorphata</taxon>
        <taxon>Ovalentaria</taxon>
        <taxon>Atherinomorphae</taxon>
        <taxon>Cyprinodontiformes</taxon>
        <taxon>Goodeidae</taxon>
        <taxon>Characodon</taxon>
    </lineage>
</organism>
<comment type="caution">
    <text evidence="1">The sequence shown here is derived from an EMBL/GenBank/DDBJ whole genome shotgun (WGS) entry which is preliminary data.</text>
</comment>
<gene>
    <name evidence="1" type="ORF">CHARACLAT_022390</name>
</gene>
<accession>A0ABU7DL94</accession>
<keyword evidence="2" id="KW-1185">Reference proteome</keyword>
<proteinExistence type="predicted"/>
<evidence type="ECO:0000313" key="1">
    <source>
        <dbReference type="EMBL" id="MED6275039.1"/>
    </source>
</evidence>